<dbReference type="AlphaFoldDB" id="A0A2N1DZ11"/>
<accession>A0A2N1DZ11</accession>
<reference evidence="1 2" key="1">
    <citation type="submission" date="2017-08" db="EMBL/GenBank/DDBJ databases">
        <authorList>
            <person name="de Groot N.N."/>
        </authorList>
    </citation>
    <scope>NUCLEOTIDE SEQUENCE [LARGE SCALE GENOMIC DNA]</scope>
    <source>
        <strain evidence="1 2">PfR 37</strain>
    </source>
</reference>
<dbReference type="EMBL" id="NVXX01000037">
    <property type="protein sequence ID" value="PKH16590.1"/>
    <property type="molecule type" value="Genomic_DNA"/>
</dbReference>
<dbReference type="RefSeq" id="WP_101220892.1">
    <property type="nucleotide sequence ID" value="NZ_JACYMZ010000009.1"/>
</dbReference>
<comment type="caution">
    <text evidence="1">The sequence shown here is derived from an EMBL/GenBank/DDBJ whole genome shotgun (WGS) entry which is preliminary data.</text>
</comment>
<protein>
    <submittedName>
        <fullName evidence="1">Uncharacterized protein</fullName>
    </submittedName>
</protein>
<evidence type="ECO:0000313" key="1">
    <source>
        <dbReference type="EMBL" id="PKH16590.1"/>
    </source>
</evidence>
<gene>
    <name evidence="1" type="ORF">CIB54_21415</name>
</gene>
<sequence>MDYPSIDTLVNLSVGLIGAGIGGFCTLKGTNHAHRLALEKEAAADHEKMVTTLMLLRTEIETAWQIFEGEMGSEILAQAADEPYLAIFPIGDSPFPFFNSAPQALNLLPYDQAKDVVRFYMRAKGMIAMIEMNNRDYEKALQHARHLLDSHLAQDRDMPQKLQQELFQGSVEYMAAMLGMDANAEGIRGLARELAPVVKRITTSVDELLAPHTNRMG</sequence>
<proteinExistence type="predicted"/>
<dbReference type="Proteomes" id="UP000233564">
    <property type="component" value="Unassembled WGS sequence"/>
</dbReference>
<name>A0A2N1DZ11_PSEFL</name>
<organism evidence="1 2">
    <name type="scientific">Pseudomonas fluorescens</name>
    <dbReference type="NCBI Taxonomy" id="294"/>
    <lineage>
        <taxon>Bacteria</taxon>
        <taxon>Pseudomonadati</taxon>
        <taxon>Pseudomonadota</taxon>
        <taxon>Gammaproteobacteria</taxon>
        <taxon>Pseudomonadales</taxon>
        <taxon>Pseudomonadaceae</taxon>
        <taxon>Pseudomonas</taxon>
    </lineage>
</organism>
<evidence type="ECO:0000313" key="2">
    <source>
        <dbReference type="Proteomes" id="UP000233564"/>
    </source>
</evidence>